<protein>
    <recommendedName>
        <fullName evidence="2">Ubiquitin-like-conjugating enzyme ATG10</fullName>
    </recommendedName>
    <alternativeName>
        <fullName evidence="6">Autophagy-related protein 10</fullName>
    </alternativeName>
</protein>
<dbReference type="STRING" id="1246581.A0A2H9TM26"/>
<keyword evidence="3" id="KW-0808">Transferase</keyword>
<dbReference type="GO" id="GO:0000422">
    <property type="term" value="P:autophagy of mitochondrion"/>
    <property type="evidence" value="ECO:0007669"/>
    <property type="project" value="TreeGrafter"/>
</dbReference>
<dbReference type="InterPro" id="IPR007135">
    <property type="entry name" value="Atg3/Atg10"/>
</dbReference>
<name>A0A2H9TM26_9FUNG</name>
<keyword evidence="5" id="KW-0072">Autophagy</keyword>
<reference evidence="7 8" key="1">
    <citation type="submission" date="2016-10" db="EMBL/GenBank/DDBJ databases">
        <title>The genome of Paramicrosporidium saccamoebae is the missing link in understanding Cryptomycota and Microsporidia evolution.</title>
        <authorList>
            <person name="Quandt C.A."/>
            <person name="Beaudet D."/>
            <person name="Corsaro D."/>
            <person name="Michel R."/>
            <person name="Corradi N."/>
            <person name="James T."/>
        </authorList>
    </citation>
    <scope>NUCLEOTIDE SEQUENCE [LARGE SCALE GENOMIC DNA]</scope>
    <source>
        <strain evidence="7 8">KSL3</strain>
    </source>
</reference>
<sequence length="180" mass="20228">MADSDRESDGPAHSVECDFRSIPALEDPISAMRTEEFEEAVMQLVAWTREYNLDAKKTVSISAVDIHKCYATTSSVYLQLDNDVQVFYSPSFQVPVLYFPYNTKSTEFGEGKISYTEHPITGLPCLFLHPCQTAAVMKEMPFVENYLWAWLAVYVKDVPALTIPMEFFSKSPRSISGGTG</sequence>
<dbReference type="Pfam" id="PF03987">
    <property type="entry name" value="Autophagy_act_C"/>
    <property type="match status" value="1"/>
</dbReference>
<keyword evidence="8" id="KW-1185">Reference proteome</keyword>
<evidence type="ECO:0000256" key="4">
    <source>
        <dbReference type="ARBA" id="ARBA00022786"/>
    </source>
</evidence>
<evidence type="ECO:0000256" key="2">
    <source>
        <dbReference type="ARBA" id="ARBA00021099"/>
    </source>
</evidence>
<dbReference type="GO" id="GO:0000045">
    <property type="term" value="P:autophagosome assembly"/>
    <property type="evidence" value="ECO:0007669"/>
    <property type="project" value="TreeGrafter"/>
</dbReference>
<proteinExistence type="inferred from homology"/>
<comment type="similarity">
    <text evidence="1">Belongs to the ATG10 family.</text>
</comment>
<keyword evidence="4" id="KW-0833">Ubl conjugation pathway</keyword>
<evidence type="ECO:0000256" key="5">
    <source>
        <dbReference type="ARBA" id="ARBA00023006"/>
    </source>
</evidence>
<dbReference type="GO" id="GO:0061651">
    <property type="term" value="F:Atg12 conjugating enzyme activity"/>
    <property type="evidence" value="ECO:0007669"/>
    <property type="project" value="TreeGrafter"/>
</dbReference>
<evidence type="ECO:0000313" key="7">
    <source>
        <dbReference type="EMBL" id="PJF18803.1"/>
    </source>
</evidence>
<dbReference type="OrthoDB" id="4089664at2759"/>
<comment type="caution">
    <text evidence="7">The sequence shown here is derived from an EMBL/GenBank/DDBJ whole genome shotgun (WGS) entry which is preliminary data.</text>
</comment>
<dbReference type="PANTHER" id="PTHR14957">
    <property type="entry name" value="UBIQUITIN-LIKE-CONJUGATING ENZYME ATG10"/>
    <property type="match status" value="1"/>
</dbReference>
<accession>A0A2H9TM26</accession>
<dbReference type="Gene3D" id="3.30.1460.50">
    <property type="match status" value="1"/>
</dbReference>
<evidence type="ECO:0000313" key="8">
    <source>
        <dbReference type="Proteomes" id="UP000240830"/>
    </source>
</evidence>
<evidence type="ECO:0000256" key="6">
    <source>
        <dbReference type="ARBA" id="ARBA00029833"/>
    </source>
</evidence>
<evidence type="ECO:0000256" key="3">
    <source>
        <dbReference type="ARBA" id="ARBA00022679"/>
    </source>
</evidence>
<dbReference type="GO" id="GO:0032446">
    <property type="term" value="P:protein modification by small protein conjugation"/>
    <property type="evidence" value="ECO:0007669"/>
    <property type="project" value="TreeGrafter"/>
</dbReference>
<gene>
    <name evidence="7" type="ORF">PSACC_01374</name>
</gene>
<dbReference type="EMBL" id="MTSL01000101">
    <property type="protein sequence ID" value="PJF18803.1"/>
    <property type="molecule type" value="Genomic_DNA"/>
</dbReference>
<dbReference type="Proteomes" id="UP000240830">
    <property type="component" value="Unassembled WGS sequence"/>
</dbReference>
<evidence type="ECO:0000256" key="1">
    <source>
        <dbReference type="ARBA" id="ARBA00005696"/>
    </source>
</evidence>
<dbReference type="GO" id="GO:0005829">
    <property type="term" value="C:cytosol"/>
    <property type="evidence" value="ECO:0007669"/>
    <property type="project" value="TreeGrafter"/>
</dbReference>
<dbReference type="AlphaFoldDB" id="A0A2H9TM26"/>
<organism evidence="7 8">
    <name type="scientific">Paramicrosporidium saccamoebae</name>
    <dbReference type="NCBI Taxonomy" id="1246581"/>
    <lineage>
        <taxon>Eukaryota</taxon>
        <taxon>Fungi</taxon>
        <taxon>Fungi incertae sedis</taxon>
        <taxon>Cryptomycota</taxon>
        <taxon>Cryptomycota incertae sedis</taxon>
        <taxon>Paramicrosporidium</taxon>
    </lineage>
</organism>
<dbReference type="PANTHER" id="PTHR14957:SF1">
    <property type="entry name" value="UBIQUITIN-LIKE-CONJUGATING ENZYME ATG10"/>
    <property type="match status" value="1"/>
</dbReference>